<dbReference type="AlphaFoldDB" id="A0A915IMI6"/>
<accession>A0A915IMI6</accession>
<protein>
    <submittedName>
        <fullName evidence="2">Uncharacterized protein</fullName>
    </submittedName>
</protein>
<reference evidence="2" key="1">
    <citation type="submission" date="2022-11" db="UniProtKB">
        <authorList>
            <consortium name="WormBaseParasite"/>
        </authorList>
    </citation>
    <scope>IDENTIFICATION</scope>
</reference>
<dbReference type="Proteomes" id="UP000887565">
    <property type="component" value="Unplaced"/>
</dbReference>
<dbReference type="WBParaSite" id="nRc.2.0.1.t15079-RA">
    <property type="protein sequence ID" value="nRc.2.0.1.t15079-RA"/>
    <property type="gene ID" value="nRc.2.0.1.g15079"/>
</dbReference>
<name>A0A915IMI6_ROMCU</name>
<keyword evidence="1" id="KW-1185">Reference proteome</keyword>
<organism evidence="1 2">
    <name type="scientific">Romanomermis culicivorax</name>
    <name type="common">Nematode worm</name>
    <dbReference type="NCBI Taxonomy" id="13658"/>
    <lineage>
        <taxon>Eukaryota</taxon>
        <taxon>Metazoa</taxon>
        <taxon>Ecdysozoa</taxon>
        <taxon>Nematoda</taxon>
        <taxon>Enoplea</taxon>
        <taxon>Dorylaimia</taxon>
        <taxon>Mermithida</taxon>
        <taxon>Mermithoidea</taxon>
        <taxon>Mermithidae</taxon>
        <taxon>Romanomermis</taxon>
    </lineage>
</organism>
<evidence type="ECO:0000313" key="1">
    <source>
        <dbReference type="Proteomes" id="UP000887565"/>
    </source>
</evidence>
<sequence length="71" mass="7979">MQEESENTYLNRSSHAICGRPRWHPVKDGLKQGVRNGMVIGTNNSVQLIKRKSCSVSLLGSTRQQLDIKAR</sequence>
<evidence type="ECO:0000313" key="2">
    <source>
        <dbReference type="WBParaSite" id="nRc.2.0.1.t15079-RA"/>
    </source>
</evidence>
<proteinExistence type="predicted"/>